<evidence type="ECO:0000313" key="6">
    <source>
        <dbReference type="Proteomes" id="UP000503462"/>
    </source>
</evidence>
<protein>
    <recommendedName>
        <fullName evidence="4">Rad21/Rec8-like protein N-terminal domain-containing protein</fullName>
    </recommendedName>
</protein>
<evidence type="ECO:0000256" key="1">
    <source>
        <dbReference type="ARBA" id="ARBA00004123"/>
    </source>
</evidence>
<organism evidence="5 6">
    <name type="scientific">Peltaster fructicola</name>
    <dbReference type="NCBI Taxonomy" id="286661"/>
    <lineage>
        <taxon>Eukaryota</taxon>
        <taxon>Fungi</taxon>
        <taxon>Dikarya</taxon>
        <taxon>Ascomycota</taxon>
        <taxon>Pezizomycotina</taxon>
        <taxon>Dothideomycetes</taxon>
        <taxon>Dothideomycetes incertae sedis</taxon>
        <taxon>Peltaster</taxon>
    </lineage>
</organism>
<dbReference type="InterPro" id="IPR006910">
    <property type="entry name" value="Rad21_Rec8_N"/>
</dbReference>
<accession>A0A6H0XYY9</accession>
<evidence type="ECO:0000259" key="4">
    <source>
        <dbReference type="Pfam" id="PF04825"/>
    </source>
</evidence>
<dbReference type="GO" id="GO:0007064">
    <property type="term" value="P:mitotic sister chromatid cohesion"/>
    <property type="evidence" value="ECO:0007669"/>
    <property type="project" value="TreeGrafter"/>
</dbReference>
<feature type="compositionally biased region" description="Basic and acidic residues" evidence="3">
    <location>
        <begin position="416"/>
        <end position="438"/>
    </location>
</feature>
<feature type="region of interest" description="Disordered" evidence="3">
    <location>
        <begin position="416"/>
        <end position="452"/>
    </location>
</feature>
<feature type="compositionally biased region" description="Polar residues" evidence="3">
    <location>
        <begin position="166"/>
        <end position="180"/>
    </location>
</feature>
<dbReference type="GO" id="GO:0005634">
    <property type="term" value="C:nucleus"/>
    <property type="evidence" value="ECO:0007669"/>
    <property type="project" value="UniProtKB-SubCell"/>
</dbReference>
<dbReference type="Pfam" id="PF04825">
    <property type="entry name" value="Rad21_Rec8_N"/>
    <property type="match status" value="1"/>
</dbReference>
<feature type="region of interest" description="Disordered" evidence="3">
    <location>
        <begin position="194"/>
        <end position="217"/>
    </location>
</feature>
<comment type="subcellular location">
    <subcellularLocation>
        <location evidence="1">Nucleus</location>
    </subcellularLocation>
</comment>
<keyword evidence="6" id="KW-1185">Reference proteome</keyword>
<dbReference type="EMBL" id="CP051142">
    <property type="protein sequence ID" value="QIW99966.1"/>
    <property type="molecule type" value="Genomic_DNA"/>
</dbReference>
<reference evidence="5 6" key="1">
    <citation type="journal article" date="2016" name="Sci. Rep.">
        <title>Peltaster fructicola genome reveals evolution from an invasive phytopathogen to an ectophytic parasite.</title>
        <authorList>
            <person name="Xu C."/>
            <person name="Chen H."/>
            <person name="Gleason M.L."/>
            <person name="Xu J.R."/>
            <person name="Liu H."/>
            <person name="Zhang R."/>
            <person name="Sun G."/>
        </authorList>
    </citation>
    <scope>NUCLEOTIDE SEQUENCE [LARGE SCALE GENOMIC DNA]</scope>
    <source>
        <strain evidence="5 6">LNHT1506</strain>
    </source>
</reference>
<feature type="compositionally biased region" description="Polar residues" evidence="3">
    <location>
        <begin position="277"/>
        <end position="290"/>
    </location>
</feature>
<gene>
    <name evidence="5" type="ORF">AMS68_005484</name>
</gene>
<dbReference type="CDD" id="cd21789">
    <property type="entry name" value="Rad21_Rec8_M_SpRec8p-like"/>
    <property type="match status" value="1"/>
</dbReference>
<sequence>MFYSHEVLTSRKYGFATVWLVATMGSGTKKVTRKAILDVDVVKTCGTIAAPSVPLALRLQSSLLYGITRVYAQQCGFVLQDVENARNQMRAVLKSVHTSGLNAEGTNKVRSDHLILGDDPSFLPDFDLTLADLALTFDDEQFSYLTRTTSLPTSNARHTPTRARQLRTSDGLQLGSLHSPSSAVRLSDMLTRRASAAEDTPRRLARRSTDQLPQYQGLQDDLGLMLGDDDEIAPRELAPSQDLARMVAMQPRTEDQQDDFEHNDLSLLDDGYMQQVSGTSSEISRLTPQNNDHDTHPRAHHVSVDGATKHASISEQLITTSETAQAPLRPYKNKKAVPLDQTIELSRRDLKAQQDNYLATMQQEVAHKQILANIAIAKKNAAHWMFGQYDHAAAPLSIFSGMPLLSMIADIDFGESHKRTRDETPQPELARRVRSKDGDDADLPAFQDDGYMPDYNEIEQGREQPTPLEDMRQSTLLPWNQSTGSCRPGSSHAGMSMGFDRPRFSSMRGYTASPPGTRALQASLDPSSMSPAAAYSLGKGALQGATESQWLRSALHDESMNFRDFVEDAIRRREEELNNDEIDWSVTSIDFEELLSTTTNSFVVAAQAFLHVLVLGTKNLLQAEQDIPSGSISIRLL</sequence>
<dbReference type="Proteomes" id="UP000503462">
    <property type="component" value="Chromosome 4"/>
</dbReference>
<evidence type="ECO:0000256" key="2">
    <source>
        <dbReference type="ARBA" id="ARBA00023242"/>
    </source>
</evidence>
<evidence type="ECO:0000313" key="5">
    <source>
        <dbReference type="EMBL" id="QIW99966.1"/>
    </source>
</evidence>
<feature type="region of interest" description="Disordered" evidence="3">
    <location>
        <begin position="151"/>
        <end position="180"/>
    </location>
</feature>
<proteinExistence type="predicted"/>
<feature type="domain" description="Rad21/Rec8-like protein N-terminal" evidence="4">
    <location>
        <begin position="1"/>
        <end position="105"/>
    </location>
</feature>
<dbReference type="OrthoDB" id="5427633at2759"/>
<keyword evidence="2" id="KW-0539">Nucleus</keyword>
<feature type="region of interest" description="Disordered" evidence="3">
    <location>
        <begin position="277"/>
        <end position="300"/>
    </location>
</feature>
<dbReference type="GO" id="GO:0030892">
    <property type="term" value="C:mitotic cohesin complex"/>
    <property type="evidence" value="ECO:0007669"/>
    <property type="project" value="TreeGrafter"/>
</dbReference>
<evidence type="ECO:0000256" key="3">
    <source>
        <dbReference type="SAM" id="MobiDB-lite"/>
    </source>
</evidence>
<dbReference type="InterPro" id="IPR039781">
    <property type="entry name" value="Rad21/Rec8-like"/>
</dbReference>
<dbReference type="AlphaFoldDB" id="A0A6H0XYY9"/>
<dbReference type="PANTHER" id="PTHR12585:SF70">
    <property type="entry name" value="RAD21_REC8 N TERMINAL DOMAIN PROTEIN (AFU_ORTHOLOGUE AFUA_6G02900)"/>
    <property type="match status" value="1"/>
</dbReference>
<dbReference type="GO" id="GO:0003682">
    <property type="term" value="F:chromatin binding"/>
    <property type="evidence" value="ECO:0007669"/>
    <property type="project" value="TreeGrafter"/>
</dbReference>
<dbReference type="PANTHER" id="PTHR12585">
    <property type="entry name" value="SCC1 / RAD21 FAMILY MEMBER"/>
    <property type="match status" value="1"/>
</dbReference>
<name>A0A6H0XYY9_9PEZI</name>